<feature type="domain" description="Response regulatory" evidence="7">
    <location>
        <begin position="8"/>
        <end position="126"/>
    </location>
</feature>
<evidence type="ECO:0000256" key="2">
    <source>
        <dbReference type="ARBA" id="ARBA00023015"/>
    </source>
</evidence>
<dbReference type="STRING" id="760192.Halhy_4245"/>
<dbReference type="SUPFAM" id="SSF52172">
    <property type="entry name" value="CheY-like"/>
    <property type="match status" value="1"/>
</dbReference>
<dbReference type="PROSITE" id="PS50043">
    <property type="entry name" value="HTH_LUXR_2"/>
    <property type="match status" value="1"/>
</dbReference>
<dbReference type="InterPro" id="IPR016032">
    <property type="entry name" value="Sig_transdc_resp-reg_C-effctor"/>
</dbReference>
<gene>
    <name evidence="8" type="ordered locus">Halhy_4245</name>
</gene>
<dbReference type="InterPro" id="IPR011006">
    <property type="entry name" value="CheY-like_superfamily"/>
</dbReference>
<evidence type="ECO:0000256" key="4">
    <source>
        <dbReference type="ARBA" id="ARBA00023163"/>
    </source>
</evidence>
<dbReference type="RefSeq" id="WP_013766628.1">
    <property type="nucleotide sequence ID" value="NC_015510.1"/>
</dbReference>
<dbReference type="Gene3D" id="3.40.50.2300">
    <property type="match status" value="1"/>
</dbReference>
<dbReference type="Pfam" id="PF00072">
    <property type="entry name" value="Response_reg"/>
    <property type="match status" value="1"/>
</dbReference>
<keyword evidence="1 5" id="KW-0597">Phosphoprotein</keyword>
<proteinExistence type="predicted"/>
<dbReference type="eggNOG" id="COG2197">
    <property type="taxonomic scope" value="Bacteria"/>
</dbReference>
<evidence type="ECO:0000256" key="1">
    <source>
        <dbReference type="ARBA" id="ARBA00022553"/>
    </source>
</evidence>
<reference evidence="8 9" key="1">
    <citation type="journal article" date="2011" name="Stand. Genomic Sci.">
        <title>Complete genome sequence of Haliscomenobacter hydrossis type strain (O).</title>
        <authorList>
            <consortium name="US DOE Joint Genome Institute (JGI-PGF)"/>
            <person name="Daligault H."/>
            <person name="Lapidus A."/>
            <person name="Zeytun A."/>
            <person name="Nolan M."/>
            <person name="Lucas S."/>
            <person name="Del Rio T.G."/>
            <person name="Tice H."/>
            <person name="Cheng J.F."/>
            <person name="Tapia R."/>
            <person name="Han C."/>
            <person name="Goodwin L."/>
            <person name="Pitluck S."/>
            <person name="Liolios K."/>
            <person name="Pagani I."/>
            <person name="Ivanova N."/>
            <person name="Huntemann M."/>
            <person name="Mavromatis K."/>
            <person name="Mikhailova N."/>
            <person name="Pati A."/>
            <person name="Chen A."/>
            <person name="Palaniappan K."/>
            <person name="Land M."/>
            <person name="Hauser L."/>
            <person name="Brambilla E.M."/>
            <person name="Rohde M."/>
            <person name="Verbarg S."/>
            <person name="Goker M."/>
            <person name="Bristow J."/>
            <person name="Eisen J.A."/>
            <person name="Markowitz V."/>
            <person name="Hugenholtz P."/>
            <person name="Kyrpides N.C."/>
            <person name="Klenk H.P."/>
            <person name="Woyke T."/>
        </authorList>
    </citation>
    <scope>NUCLEOTIDE SEQUENCE [LARGE SCALE GENOMIC DNA]</scope>
    <source>
        <strain evidence="9">ATCC 27775 / DSM 1100 / LMG 10767 / O</strain>
    </source>
</reference>
<dbReference type="PANTHER" id="PTHR43214:SF41">
    <property type="entry name" value="NITRATE_NITRITE RESPONSE REGULATOR PROTEIN NARP"/>
    <property type="match status" value="1"/>
</dbReference>
<evidence type="ECO:0000259" key="6">
    <source>
        <dbReference type="PROSITE" id="PS50043"/>
    </source>
</evidence>
<dbReference type="SMART" id="SM00421">
    <property type="entry name" value="HTH_LUXR"/>
    <property type="match status" value="1"/>
</dbReference>
<dbReference type="EMBL" id="CP002691">
    <property type="protein sequence ID" value="AEE52090.1"/>
    <property type="molecule type" value="Genomic_DNA"/>
</dbReference>
<dbReference type="KEGG" id="hhy:Halhy_4245"/>
<organism evidence="8 9">
    <name type="scientific">Haliscomenobacter hydrossis (strain ATCC 27775 / DSM 1100 / LMG 10767 / O)</name>
    <dbReference type="NCBI Taxonomy" id="760192"/>
    <lineage>
        <taxon>Bacteria</taxon>
        <taxon>Pseudomonadati</taxon>
        <taxon>Bacteroidota</taxon>
        <taxon>Saprospiria</taxon>
        <taxon>Saprospirales</taxon>
        <taxon>Haliscomenobacteraceae</taxon>
        <taxon>Haliscomenobacter</taxon>
    </lineage>
</organism>
<accession>F4L714</accession>
<sequence>MEAHNTIKLLLVDDHQVLIDGIKALLEKAEGISIVHQALNGKGALETLEQHHAEIDLVLLDINMPDMNGFEVCQEIKKRFPDKKVLSLTMHSEAGFITKMVKAGADGYVLKNAGKDELVTAIRSIQQGEKYFSKEVTNSLLDGMQSKKPSRSQYIPKITRREKEILRLIIDECNTDEIAAKLFISDTTVISHRKSLLRKLNVKNTAGLVRVAYEFNLLAEE</sequence>
<evidence type="ECO:0000259" key="7">
    <source>
        <dbReference type="PROSITE" id="PS50110"/>
    </source>
</evidence>
<dbReference type="PANTHER" id="PTHR43214">
    <property type="entry name" value="TWO-COMPONENT RESPONSE REGULATOR"/>
    <property type="match status" value="1"/>
</dbReference>
<dbReference type="GO" id="GO:0000160">
    <property type="term" value="P:phosphorelay signal transduction system"/>
    <property type="evidence" value="ECO:0007669"/>
    <property type="project" value="InterPro"/>
</dbReference>
<protein>
    <submittedName>
        <fullName evidence="8">Two component transcriptional regulator, LuxR family</fullName>
    </submittedName>
</protein>
<dbReference type="OrthoDB" id="9797341at2"/>
<dbReference type="AlphaFoldDB" id="F4L714"/>
<reference key="2">
    <citation type="submission" date="2011-04" db="EMBL/GenBank/DDBJ databases">
        <title>Complete sequence of chromosome of Haliscomenobacter hydrossis DSM 1100.</title>
        <authorList>
            <consortium name="US DOE Joint Genome Institute (JGI-PGF)"/>
            <person name="Lucas S."/>
            <person name="Han J."/>
            <person name="Lapidus A."/>
            <person name="Bruce D."/>
            <person name="Goodwin L."/>
            <person name="Pitluck S."/>
            <person name="Peters L."/>
            <person name="Kyrpides N."/>
            <person name="Mavromatis K."/>
            <person name="Ivanova N."/>
            <person name="Ovchinnikova G."/>
            <person name="Pagani I."/>
            <person name="Daligault H."/>
            <person name="Detter J.C."/>
            <person name="Han C."/>
            <person name="Land M."/>
            <person name="Hauser L."/>
            <person name="Markowitz V."/>
            <person name="Cheng J.-F."/>
            <person name="Hugenholtz P."/>
            <person name="Woyke T."/>
            <person name="Wu D."/>
            <person name="Verbarg S."/>
            <person name="Frueling A."/>
            <person name="Brambilla E."/>
            <person name="Klenk H.-P."/>
            <person name="Eisen J.A."/>
        </authorList>
    </citation>
    <scope>NUCLEOTIDE SEQUENCE</scope>
    <source>
        <strain>DSM 1100</strain>
    </source>
</reference>
<feature type="domain" description="HTH luxR-type" evidence="6">
    <location>
        <begin position="151"/>
        <end position="216"/>
    </location>
</feature>
<dbReference type="GO" id="GO:0006355">
    <property type="term" value="P:regulation of DNA-templated transcription"/>
    <property type="evidence" value="ECO:0007669"/>
    <property type="project" value="InterPro"/>
</dbReference>
<dbReference type="Pfam" id="PF00196">
    <property type="entry name" value="GerE"/>
    <property type="match status" value="1"/>
</dbReference>
<evidence type="ECO:0000256" key="5">
    <source>
        <dbReference type="PROSITE-ProRule" id="PRU00169"/>
    </source>
</evidence>
<dbReference type="PROSITE" id="PS50110">
    <property type="entry name" value="RESPONSE_REGULATORY"/>
    <property type="match status" value="1"/>
</dbReference>
<dbReference type="HOGENOM" id="CLU_000445_90_1_10"/>
<keyword evidence="9" id="KW-1185">Reference proteome</keyword>
<dbReference type="CDD" id="cd06170">
    <property type="entry name" value="LuxR_C_like"/>
    <property type="match status" value="1"/>
</dbReference>
<dbReference type="PRINTS" id="PR00038">
    <property type="entry name" value="HTHLUXR"/>
</dbReference>
<keyword evidence="3" id="KW-0238">DNA-binding</keyword>
<dbReference type="InterPro" id="IPR039420">
    <property type="entry name" value="WalR-like"/>
</dbReference>
<name>F4L714_HALH1</name>
<evidence type="ECO:0000313" key="9">
    <source>
        <dbReference type="Proteomes" id="UP000008461"/>
    </source>
</evidence>
<dbReference type="SUPFAM" id="SSF46894">
    <property type="entry name" value="C-terminal effector domain of the bipartite response regulators"/>
    <property type="match status" value="1"/>
</dbReference>
<dbReference type="SMART" id="SM00448">
    <property type="entry name" value="REC"/>
    <property type="match status" value="1"/>
</dbReference>
<evidence type="ECO:0000256" key="3">
    <source>
        <dbReference type="ARBA" id="ARBA00023125"/>
    </source>
</evidence>
<dbReference type="Proteomes" id="UP000008461">
    <property type="component" value="Chromosome"/>
</dbReference>
<dbReference type="InterPro" id="IPR001789">
    <property type="entry name" value="Sig_transdc_resp-reg_receiver"/>
</dbReference>
<dbReference type="InterPro" id="IPR058245">
    <property type="entry name" value="NreC/VraR/RcsB-like_REC"/>
</dbReference>
<keyword evidence="4" id="KW-0804">Transcription</keyword>
<dbReference type="InterPro" id="IPR000792">
    <property type="entry name" value="Tscrpt_reg_LuxR_C"/>
</dbReference>
<keyword evidence="2" id="KW-0805">Transcription regulation</keyword>
<dbReference type="CDD" id="cd17535">
    <property type="entry name" value="REC_NarL-like"/>
    <property type="match status" value="1"/>
</dbReference>
<evidence type="ECO:0000313" key="8">
    <source>
        <dbReference type="EMBL" id="AEE52090.1"/>
    </source>
</evidence>
<feature type="modified residue" description="4-aspartylphosphate" evidence="5">
    <location>
        <position position="61"/>
    </location>
</feature>
<dbReference type="GO" id="GO:0003677">
    <property type="term" value="F:DNA binding"/>
    <property type="evidence" value="ECO:0007669"/>
    <property type="project" value="UniProtKB-KW"/>
</dbReference>